<evidence type="ECO:0000313" key="2">
    <source>
        <dbReference type="EMBL" id="GBN11352.1"/>
    </source>
</evidence>
<sequence>MTRSTVPPQPHISHDSCLTLATTHFPRIDHNLPHSLLTTLTHIFQFTSLIAHNFQQHFLRTHCPQIRLIFSSTLIAHNLDPHFPLYELPPLQSGRLSN</sequence>
<evidence type="ECO:0000313" key="1">
    <source>
        <dbReference type="EMBL" id="GBN11344.1"/>
    </source>
</evidence>
<evidence type="ECO:0000313" key="3">
    <source>
        <dbReference type="Proteomes" id="UP000499080"/>
    </source>
</evidence>
<dbReference type="AlphaFoldDB" id="A0A4Y2LA43"/>
<protein>
    <submittedName>
        <fullName evidence="1">Uncharacterized protein</fullName>
    </submittedName>
</protein>
<gene>
    <name evidence="1" type="ORF">AVEN_186567_1</name>
    <name evidence="2" type="ORF">AVEN_210401_1</name>
</gene>
<dbReference type="Proteomes" id="UP000499080">
    <property type="component" value="Unassembled WGS sequence"/>
</dbReference>
<organism evidence="1 3">
    <name type="scientific">Araneus ventricosus</name>
    <name type="common">Orbweaver spider</name>
    <name type="synonym">Epeira ventricosa</name>
    <dbReference type="NCBI Taxonomy" id="182803"/>
    <lineage>
        <taxon>Eukaryota</taxon>
        <taxon>Metazoa</taxon>
        <taxon>Ecdysozoa</taxon>
        <taxon>Arthropoda</taxon>
        <taxon>Chelicerata</taxon>
        <taxon>Arachnida</taxon>
        <taxon>Araneae</taxon>
        <taxon>Araneomorphae</taxon>
        <taxon>Entelegynae</taxon>
        <taxon>Araneoidea</taxon>
        <taxon>Araneidae</taxon>
        <taxon>Araneus</taxon>
    </lineage>
</organism>
<accession>A0A4Y2LA43</accession>
<name>A0A4Y2LA43_ARAVE</name>
<proteinExistence type="predicted"/>
<reference evidence="1 3" key="1">
    <citation type="journal article" date="2019" name="Sci. Rep.">
        <title>Orb-weaving spider Araneus ventricosus genome elucidates the spidroin gene catalogue.</title>
        <authorList>
            <person name="Kono N."/>
            <person name="Nakamura H."/>
            <person name="Ohtoshi R."/>
            <person name="Moran D.A.P."/>
            <person name="Shinohara A."/>
            <person name="Yoshida Y."/>
            <person name="Fujiwara M."/>
            <person name="Mori M."/>
            <person name="Tomita M."/>
            <person name="Arakawa K."/>
        </authorList>
    </citation>
    <scope>NUCLEOTIDE SEQUENCE [LARGE SCALE GENOMIC DNA]</scope>
</reference>
<comment type="caution">
    <text evidence="1">The sequence shown here is derived from an EMBL/GenBank/DDBJ whole genome shotgun (WGS) entry which is preliminary data.</text>
</comment>
<dbReference type="EMBL" id="BGPR01198488">
    <property type="protein sequence ID" value="GBN11352.1"/>
    <property type="molecule type" value="Genomic_DNA"/>
</dbReference>
<dbReference type="EMBL" id="BGPR01198485">
    <property type="protein sequence ID" value="GBN11344.1"/>
    <property type="molecule type" value="Genomic_DNA"/>
</dbReference>
<keyword evidence="3" id="KW-1185">Reference proteome</keyword>